<reference evidence="2 3" key="1">
    <citation type="journal article" date="2021" name="Elife">
        <title>Chloroplast acquisition without the gene transfer in kleptoplastic sea slugs, Plakobranchus ocellatus.</title>
        <authorList>
            <person name="Maeda T."/>
            <person name="Takahashi S."/>
            <person name="Yoshida T."/>
            <person name="Shimamura S."/>
            <person name="Takaki Y."/>
            <person name="Nagai Y."/>
            <person name="Toyoda A."/>
            <person name="Suzuki Y."/>
            <person name="Arimoto A."/>
            <person name="Ishii H."/>
            <person name="Satoh N."/>
            <person name="Nishiyama T."/>
            <person name="Hasebe M."/>
            <person name="Maruyama T."/>
            <person name="Minagawa J."/>
            <person name="Obokata J."/>
            <person name="Shigenobu S."/>
        </authorList>
    </citation>
    <scope>NUCLEOTIDE SEQUENCE [LARGE SCALE GENOMIC DNA]</scope>
</reference>
<evidence type="ECO:0000313" key="2">
    <source>
        <dbReference type="EMBL" id="GFO07533.1"/>
    </source>
</evidence>
<name>A0AAV4AL61_9GAST</name>
<comment type="caution">
    <text evidence="2">The sequence shown here is derived from an EMBL/GenBank/DDBJ whole genome shotgun (WGS) entry which is preliminary data.</text>
</comment>
<accession>A0AAV4AL61</accession>
<keyword evidence="3" id="KW-1185">Reference proteome</keyword>
<feature type="region of interest" description="Disordered" evidence="1">
    <location>
        <begin position="21"/>
        <end position="41"/>
    </location>
</feature>
<protein>
    <submittedName>
        <fullName evidence="2">Uncharacterized protein</fullName>
    </submittedName>
</protein>
<gene>
    <name evidence="2" type="ORF">PoB_003403800</name>
</gene>
<dbReference type="EMBL" id="BLXT01003882">
    <property type="protein sequence ID" value="GFO07533.1"/>
    <property type="molecule type" value="Genomic_DNA"/>
</dbReference>
<dbReference type="AlphaFoldDB" id="A0AAV4AL61"/>
<evidence type="ECO:0000256" key="1">
    <source>
        <dbReference type="SAM" id="MobiDB-lite"/>
    </source>
</evidence>
<organism evidence="2 3">
    <name type="scientific">Plakobranchus ocellatus</name>
    <dbReference type="NCBI Taxonomy" id="259542"/>
    <lineage>
        <taxon>Eukaryota</taxon>
        <taxon>Metazoa</taxon>
        <taxon>Spiralia</taxon>
        <taxon>Lophotrochozoa</taxon>
        <taxon>Mollusca</taxon>
        <taxon>Gastropoda</taxon>
        <taxon>Heterobranchia</taxon>
        <taxon>Euthyneura</taxon>
        <taxon>Panpulmonata</taxon>
        <taxon>Sacoglossa</taxon>
        <taxon>Placobranchoidea</taxon>
        <taxon>Plakobranchidae</taxon>
        <taxon>Plakobranchus</taxon>
    </lineage>
</organism>
<evidence type="ECO:0000313" key="3">
    <source>
        <dbReference type="Proteomes" id="UP000735302"/>
    </source>
</evidence>
<sequence length="67" mass="7644">MVEWNRNTVIQRCSLYRVRAPPSQPWSDGRPESMRSPCSARGYTQTPALVEEGRWGPTIQVVPTENL</sequence>
<proteinExistence type="predicted"/>
<dbReference type="Proteomes" id="UP000735302">
    <property type="component" value="Unassembled WGS sequence"/>
</dbReference>